<keyword evidence="4" id="KW-0808">Transferase</keyword>
<gene>
    <name evidence="4" type="ORF">CTZ28_10620</name>
</gene>
<evidence type="ECO:0000313" key="4">
    <source>
        <dbReference type="EMBL" id="RMB85957.1"/>
    </source>
</evidence>
<feature type="region of interest" description="Disordered" evidence="2">
    <location>
        <begin position="412"/>
        <end position="448"/>
    </location>
</feature>
<evidence type="ECO:0000256" key="1">
    <source>
        <dbReference type="PIRSR" id="PIRSR006487-1"/>
    </source>
</evidence>
<protein>
    <submittedName>
        <fullName evidence="4">Aminomethyltransferase</fullName>
    </submittedName>
</protein>
<dbReference type="InterPro" id="IPR028896">
    <property type="entry name" value="GcvT/YgfZ/DmdA"/>
</dbReference>
<comment type="caution">
    <text evidence="4">The sequence shown here is derived from an EMBL/GenBank/DDBJ whole genome shotgun (WGS) entry which is preliminary data.</text>
</comment>
<dbReference type="OrthoDB" id="2055370at2"/>
<keyword evidence="5" id="KW-1185">Reference proteome</keyword>
<dbReference type="Gene3D" id="3.30.1360.120">
    <property type="entry name" value="Probable tRNA modification gtpase trme, domain 1"/>
    <property type="match status" value="1"/>
</dbReference>
<dbReference type="PIRSF" id="PIRSF006487">
    <property type="entry name" value="GcvT"/>
    <property type="match status" value="1"/>
</dbReference>
<keyword evidence="4" id="KW-0489">Methyltransferase</keyword>
<evidence type="ECO:0000259" key="3">
    <source>
        <dbReference type="Pfam" id="PF01571"/>
    </source>
</evidence>
<dbReference type="GO" id="GO:0008168">
    <property type="term" value="F:methyltransferase activity"/>
    <property type="evidence" value="ECO:0007669"/>
    <property type="project" value="UniProtKB-KW"/>
</dbReference>
<feature type="domain" description="GCVT N-terminal" evidence="3">
    <location>
        <begin position="36"/>
        <end position="253"/>
    </location>
</feature>
<evidence type="ECO:0000256" key="2">
    <source>
        <dbReference type="SAM" id="MobiDB-lite"/>
    </source>
</evidence>
<sequence length="448" mass="49130">MTTPSLQDGIDKAGSPVGLLWRPGAEPWTPEVVDREFAGWRIEQRAWHEGVALLNLSHHMYDMWIEGPDATRVLADYGANNFEKFAIGQAKQYVPVTRHGHIVTDGILSREAEDTYLLSGVPAAQHWVQYHAEQGGYDVSFSTDPSSAFRPGGGDPRLFRYQIQGPLAVELVEQVFGAPIPETKFFHSTPVTLDGRAFKALRHGMAGQAGYEFIGPWEHAAYVHEAFLTAGEPLGLVQVGALAYTTPSVESGWIPSPVPGIYSDSELAEYRAWLPLFGIEGARPLYGSFFSESIEDYYISPYELGYGKVIHFGHDFHGRDALLRAKEDTSLRTKVTLVFDPDDVRRVIGGGADPGFVVSYARHRVETSAGLVGLTMQTASIDPVGTVLSQTLIDPSHAEPGTEVTVVWGDHPGSGTGPEADLGFPRIRATVQPSPFDRHARTEYRRDA</sequence>
<dbReference type="RefSeq" id="WP_121889061.1">
    <property type="nucleotide sequence ID" value="NZ_PENI01000005.1"/>
</dbReference>
<dbReference type="PANTHER" id="PTHR43757:SF2">
    <property type="entry name" value="AMINOMETHYLTRANSFERASE, MITOCHONDRIAL"/>
    <property type="match status" value="1"/>
</dbReference>
<feature type="binding site" evidence="1">
    <location>
        <position position="212"/>
    </location>
    <ligand>
        <name>substrate</name>
    </ligand>
</feature>
<evidence type="ECO:0000313" key="5">
    <source>
        <dbReference type="Proteomes" id="UP000270471"/>
    </source>
</evidence>
<dbReference type="Pfam" id="PF01571">
    <property type="entry name" value="GCV_T"/>
    <property type="match status" value="1"/>
</dbReference>
<name>A0A3M0IA45_9ACTN</name>
<feature type="compositionally biased region" description="Basic and acidic residues" evidence="2">
    <location>
        <begin position="436"/>
        <end position="448"/>
    </location>
</feature>
<organism evidence="4 5">
    <name type="scientific">Streptomyces shenzhenensis</name>
    <dbReference type="NCBI Taxonomy" id="943815"/>
    <lineage>
        <taxon>Bacteria</taxon>
        <taxon>Bacillati</taxon>
        <taxon>Actinomycetota</taxon>
        <taxon>Actinomycetes</taxon>
        <taxon>Kitasatosporales</taxon>
        <taxon>Streptomycetaceae</taxon>
        <taxon>Streptomyces</taxon>
    </lineage>
</organism>
<dbReference type="AlphaFoldDB" id="A0A3M0IA45"/>
<dbReference type="SUPFAM" id="SSF103025">
    <property type="entry name" value="Folate-binding domain"/>
    <property type="match status" value="1"/>
</dbReference>
<dbReference type="InterPro" id="IPR027266">
    <property type="entry name" value="TrmE/GcvT-like"/>
</dbReference>
<accession>A0A3M0IA45</accession>
<reference evidence="4 5" key="1">
    <citation type="submission" date="2017-11" db="EMBL/GenBank/DDBJ databases">
        <title>Draft genome of actinobacteria isolated from guarana (Paullinia cupana (Mart.) Ducke.</title>
        <authorList>
            <person name="Siqueira K.A."/>
            <person name="Liotti R.G."/>
            <person name="Mendes T.A.O."/>
            <person name="Soares M.A."/>
        </authorList>
    </citation>
    <scope>NUCLEOTIDE SEQUENCE [LARGE SCALE GENOMIC DNA]</scope>
    <source>
        <strain evidence="4 5">193</strain>
    </source>
</reference>
<dbReference type="Proteomes" id="UP000270471">
    <property type="component" value="Unassembled WGS sequence"/>
</dbReference>
<dbReference type="EMBL" id="PENI01000005">
    <property type="protein sequence ID" value="RMB85957.1"/>
    <property type="molecule type" value="Genomic_DNA"/>
</dbReference>
<dbReference type="InterPro" id="IPR006222">
    <property type="entry name" value="GCVT_N"/>
</dbReference>
<proteinExistence type="predicted"/>
<dbReference type="PANTHER" id="PTHR43757">
    <property type="entry name" value="AMINOMETHYLTRANSFERASE"/>
    <property type="match status" value="1"/>
</dbReference>
<dbReference type="GO" id="GO:0032259">
    <property type="term" value="P:methylation"/>
    <property type="evidence" value="ECO:0007669"/>
    <property type="project" value="UniProtKB-KW"/>
</dbReference>